<organism evidence="4 5">
    <name type="scientific">Streptomyces hainanensis</name>
    <dbReference type="NCBI Taxonomy" id="402648"/>
    <lineage>
        <taxon>Bacteria</taxon>
        <taxon>Bacillati</taxon>
        <taxon>Actinomycetota</taxon>
        <taxon>Actinomycetes</taxon>
        <taxon>Kitasatosporales</taxon>
        <taxon>Streptomycetaceae</taxon>
        <taxon>Streptomyces</taxon>
    </lineage>
</organism>
<dbReference type="AlphaFoldDB" id="A0A4R4SDV9"/>
<dbReference type="PANTHER" id="PTHR43245:SF51">
    <property type="entry name" value="SHORT CHAIN DEHYDROGENASE_REDUCTASE FAMILY 42E, MEMBER 2"/>
    <property type="match status" value="1"/>
</dbReference>
<evidence type="ECO:0000313" key="5">
    <source>
        <dbReference type="Proteomes" id="UP000295345"/>
    </source>
</evidence>
<accession>A0A4R4SDV9</accession>
<gene>
    <name evidence="4" type="ORF">E1283_35840</name>
</gene>
<protein>
    <submittedName>
        <fullName evidence="4">NAD-dependent epimerase/dehydratase family protein</fullName>
    </submittedName>
</protein>
<proteinExistence type="inferred from homology"/>
<feature type="non-terminal residue" evidence="4">
    <location>
        <position position="1"/>
    </location>
</feature>
<dbReference type="PANTHER" id="PTHR43245">
    <property type="entry name" value="BIFUNCTIONAL POLYMYXIN RESISTANCE PROTEIN ARNA"/>
    <property type="match status" value="1"/>
</dbReference>
<dbReference type="RefSeq" id="WP_132822340.1">
    <property type="nucleotide sequence ID" value="NZ_SMKI01000780.1"/>
</dbReference>
<dbReference type="Proteomes" id="UP000295345">
    <property type="component" value="Unassembled WGS sequence"/>
</dbReference>
<keyword evidence="2" id="KW-0560">Oxidoreductase</keyword>
<evidence type="ECO:0000259" key="3">
    <source>
        <dbReference type="Pfam" id="PF01073"/>
    </source>
</evidence>
<evidence type="ECO:0000256" key="2">
    <source>
        <dbReference type="ARBA" id="ARBA00023002"/>
    </source>
</evidence>
<reference evidence="4 5" key="1">
    <citation type="submission" date="2019-03" db="EMBL/GenBank/DDBJ databases">
        <title>Draft genome sequences of novel Actinobacteria.</title>
        <authorList>
            <person name="Sahin N."/>
            <person name="Ay H."/>
            <person name="Saygin H."/>
        </authorList>
    </citation>
    <scope>NUCLEOTIDE SEQUENCE [LARGE SCALE GENOMIC DNA]</scope>
    <source>
        <strain evidence="4 5">DSM 41900</strain>
    </source>
</reference>
<dbReference type="InterPro" id="IPR050177">
    <property type="entry name" value="Lipid_A_modif_metabolic_enz"/>
</dbReference>
<evidence type="ECO:0000313" key="4">
    <source>
        <dbReference type="EMBL" id="TDC60806.1"/>
    </source>
</evidence>
<dbReference type="InterPro" id="IPR002225">
    <property type="entry name" value="3Beta_OHSteriod_DH/Estase"/>
</dbReference>
<dbReference type="GO" id="GO:0016616">
    <property type="term" value="F:oxidoreductase activity, acting on the CH-OH group of donors, NAD or NADP as acceptor"/>
    <property type="evidence" value="ECO:0007669"/>
    <property type="project" value="InterPro"/>
</dbReference>
<dbReference type="EMBL" id="SMKI01000780">
    <property type="protein sequence ID" value="TDC60806.1"/>
    <property type="molecule type" value="Genomic_DNA"/>
</dbReference>
<name>A0A4R4SDV9_9ACTN</name>
<comment type="caution">
    <text evidence="4">The sequence shown here is derived from an EMBL/GenBank/DDBJ whole genome shotgun (WGS) entry which is preliminary data.</text>
</comment>
<dbReference type="Gene3D" id="3.40.50.720">
    <property type="entry name" value="NAD(P)-binding Rossmann-like Domain"/>
    <property type="match status" value="1"/>
</dbReference>
<sequence>PRTKAAAEALALAANGPGLATVALRPHLIWGPGDPHLVPLLTRAVRGRRIPMPGDGGNLVDATHVRTAAHAHLLALDLVHGGHPVGGRAYFVAQGEPVPLRALTSLLLGATGRRAEWLALPPRLVHAAAAAREAAGRLAGEAATHGLSRYLVARLTRPAWFDLTAARRDLGFQPPIGLVAGIGELMSAGGGPGW</sequence>
<feature type="domain" description="3-beta hydroxysteroid dehydrogenase/isomerase" evidence="3">
    <location>
        <begin position="1"/>
        <end position="114"/>
    </location>
</feature>
<dbReference type="InterPro" id="IPR036291">
    <property type="entry name" value="NAD(P)-bd_dom_sf"/>
</dbReference>
<keyword evidence="5" id="KW-1185">Reference proteome</keyword>
<comment type="similarity">
    <text evidence="1">Belongs to the 3-beta-HSD family.</text>
</comment>
<dbReference type="Pfam" id="PF01073">
    <property type="entry name" value="3Beta_HSD"/>
    <property type="match status" value="1"/>
</dbReference>
<dbReference type="SUPFAM" id="SSF51735">
    <property type="entry name" value="NAD(P)-binding Rossmann-fold domains"/>
    <property type="match status" value="1"/>
</dbReference>
<dbReference type="OrthoDB" id="3174087at2"/>
<dbReference type="GO" id="GO:0006694">
    <property type="term" value="P:steroid biosynthetic process"/>
    <property type="evidence" value="ECO:0007669"/>
    <property type="project" value="InterPro"/>
</dbReference>
<evidence type="ECO:0000256" key="1">
    <source>
        <dbReference type="ARBA" id="ARBA00009219"/>
    </source>
</evidence>